<name>A0A0K1PBR2_9BACT</name>
<dbReference type="Proteomes" id="UP000055590">
    <property type="component" value="Chromosome"/>
</dbReference>
<organism evidence="1 2">
    <name type="scientific">Vulgatibacter incomptus</name>
    <dbReference type="NCBI Taxonomy" id="1391653"/>
    <lineage>
        <taxon>Bacteria</taxon>
        <taxon>Pseudomonadati</taxon>
        <taxon>Myxococcota</taxon>
        <taxon>Myxococcia</taxon>
        <taxon>Myxococcales</taxon>
        <taxon>Cystobacterineae</taxon>
        <taxon>Vulgatibacteraceae</taxon>
        <taxon>Vulgatibacter</taxon>
    </lineage>
</organism>
<accession>A0A0K1PBR2</accession>
<protein>
    <submittedName>
        <fullName evidence="1">Uncharacterized protein</fullName>
    </submittedName>
</protein>
<dbReference type="KEGG" id="vin:AKJ08_1324"/>
<dbReference type="RefSeq" id="WP_050725324.1">
    <property type="nucleotide sequence ID" value="NZ_CP012332.1"/>
</dbReference>
<sequence length="276" mass="30754">MYENPAWNKPRSNGGLSFFRSILSAVPAFGATRDRFVEDLGGLIPWLRNSPGKQVAAARKFAAPVRQKQPSLVLDLSQPDRYVFAFRGLDDVQQFIAWHELRRELTVFAWLGRPVAVIEPVPKDSMSTRIRKELAQALGSTVVPYKIEVEVISWRIAKVKKVVAKDVVTFVPTASRDLLLETAEDSAYLSYGTLILADLADGDVEAAKELVRRCRLSEWSHAEMPAVDRESLVCAPGGNQVIWSKPSKSVEEISRFLRERAAACGWAFEVEGRLAA</sequence>
<dbReference type="EMBL" id="CP012332">
    <property type="protein sequence ID" value="AKU90937.1"/>
    <property type="molecule type" value="Genomic_DNA"/>
</dbReference>
<proteinExistence type="predicted"/>
<keyword evidence="2" id="KW-1185">Reference proteome</keyword>
<dbReference type="AlphaFoldDB" id="A0A0K1PBR2"/>
<evidence type="ECO:0000313" key="1">
    <source>
        <dbReference type="EMBL" id="AKU90937.1"/>
    </source>
</evidence>
<reference evidence="1 2" key="1">
    <citation type="submission" date="2015-08" db="EMBL/GenBank/DDBJ databases">
        <authorList>
            <person name="Babu N.S."/>
            <person name="Beckwith C.J."/>
            <person name="Beseler K.G."/>
            <person name="Brison A."/>
            <person name="Carone J.V."/>
            <person name="Caskin T.P."/>
            <person name="Diamond M."/>
            <person name="Durham M.E."/>
            <person name="Foxe J.M."/>
            <person name="Go M."/>
            <person name="Henderson B.A."/>
            <person name="Jones I.B."/>
            <person name="McGettigan J.A."/>
            <person name="Micheletti S.J."/>
            <person name="Nasrallah M.E."/>
            <person name="Ortiz D."/>
            <person name="Piller C.R."/>
            <person name="Privatt S.R."/>
            <person name="Schneider S.L."/>
            <person name="Sharp S."/>
            <person name="Smith T.C."/>
            <person name="Stanton J.D."/>
            <person name="Ullery H.E."/>
            <person name="Wilson R.J."/>
            <person name="Serrano M.G."/>
            <person name="Buck G."/>
            <person name="Lee V."/>
            <person name="Wang Y."/>
            <person name="Carvalho R."/>
            <person name="Voegtly L."/>
            <person name="Shi R."/>
            <person name="Duckworth R."/>
            <person name="Johnson A."/>
            <person name="Loviza R."/>
            <person name="Walstead R."/>
            <person name="Shah Z."/>
            <person name="Kiflezghi M."/>
            <person name="Wade K."/>
            <person name="Ball S.L."/>
            <person name="Bradley K.W."/>
            <person name="Asai D.J."/>
            <person name="Bowman C.A."/>
            <person name="Russell D.A."/>
            <person name="Pope W.H."/>
            <person name="Jacobs-Sera D."/>
            <person name="Hendrix R.W."/>
            <person name="Hatfull G.F."/>
        </authorList>
    </citation>
    <scope>NUCLEOTIDE SEQUENCE [LARGE SCALE GENOMIC DNA]</scope>
    <source>
        <strain evidence="1 2">DSM 27710</strain>
    </source>
</reference>
<gene>
    <name evidence="1" type="ORF">AKJ08_1324</name>
</gene>
<evidence type="ECO:0000313" key="2">
    <source>
        <dbReference type="Proteomes" id="UP000055590"/>
    </source>
</evidence>